<evidence type="ECO:0000313" key="1">
    <source>
        <dbReference type="EMBL" id="CAD9723428.1"/>
    </source>
</evidence>
<gene>
    <name evidence="1" type="ORF">PMIC02512_LOCUS427</name>
</gene>
<reference evidence="1" key="1">
    <citation type="submission" date="2021-01" db="EMBL/GenBank/DDBJ databases">
        <authorList>
            <person name="Corre E."/>
            <person name="Pelletier E."/>
            <person name="Niang G."/>
            <person name="Scheremetjew M."/>
            <person name="Finn R."/>
            <person name="Kale V."/>
            <person name="Holt S."/>
            <person name="Cochrane G."/>
            <person name="Meng A."/>
            <person name="Brown T."/>
            <person name="Cohen L."/>
        </authorList>
    </citation>
    <scope>NUCLEOTIDE SEQUENCE</scope>
    <source>
        <strain evidence="1">CCCM 845</strain>
    </source>
</reference>
<organism evidence="1">
    <name type="scientific">Prorocentrum micans</name>
    <name type="common">Red tide dinoflagellate</name>
    <dbReference type="NCBI Taxonomy" id="2945"/>
    <lineage>
        <taxon>Eukaryota</taxon>
        <taxon>Sar</taxon>
        <taxon>Alveolata</taxon>
        <taxon>Dinophyceae</taxon>
        <taxon>Prorocentrales</taxon>
        <taxon>Prorocentraceae</taxon>
        <taxon>Prorocentrum</taxon>
    </lineage>
</organism>
<accession>A0A7S2TA39</accession>
<name>A0A7S2TA39_PROMC</name>
<proteinExistence type="predicted"/>
<dbReference type="AlphaFoldDB" id="A0A7S2TA39"/>
<dbReference type="EMBL" id="HBHN01001320">
    <property type="protein sequence ID" value="CAD9723428.1"/>
    <property type="molecule type" value="Transcribed_RNA"/>
</dbReference>
<protein>
    <submittedName>
        <fullName evidence="1">Uncharacterized protein</fullName>
    </submittedName>
</protein>
<sequence>MDDGVLLFDKESEDASAFAVNAWCLLRSWLGVSFREPAPKERAGFDVKPPNTVVVVTPNVFSNEQVIEAFDQAVTLKRNIVFLHHIRSGCDLMEEVEKKKKKKKKTLSCRYVARSVAILAQATRLKIAAPLVVSAITRKPDNIK</sequence>